<reference evidence="4 5" key="1">
    <citation type="journal article" date="2012" name="Stand. Genomic Sci.">
        <title>Complete genome sequence of Marinomonas posidonica type strain (IVIA-Po-181(T)).</title>
        <authorList>
            <person name="Lucas-Elio P."/>
            <person name="Goodwin L."/>
            <person name="Woyke T."/>
            <person name="Pitluck S."/>
            <person name="Nolan M."/>
            <person name="Kyrpides N.C."/>
            <person name="Detter J.C."/>
            <person name="Copeland A."/>
            <person name="Lu M."/>
            <person name="Bruce D."/>
            <person name="Detter C."/>
            <person name="Tapia R."/>
            <person name="Han S."/>
            <person name="Land M.L."/>
            <person name="Ivanova N."/>
            <person name="Mikhailova N."/>
            <person name="Johnston A.W."/>
            <person name="Sanchez-Amat A."/>
        </authorList>
    </citation>
    <scope>NUCLEOTIDE SEQUENCE [LARGE SCALE GENOMIC DNA]</scope>
    <source>
        <strain evidence="5">CECT 7376 / NCIMB 14433 / IVIA-Po-181</strain>
    </source>
</reference>
<comment type="similarity">
    <text evidence="1">Belongs to the beta/gamma-crystallin family.</text>
</comment>
<protein>
    <submittedName>
        <fullName evidence="4">Beta and gamma crystallin</fullName>
    </submittedName>
</protein>
<dbReference type="Gene3D" id="2.170.15.10">
    <property type="entry name" value="Proaerolysin, chain A, domain 3"/>
    <property type="match status" value="1"/>
</dbReference>
<evidence type="ECO:0000313" key="5">
    <source>
        <dbReference type="Proteomes" id="UP000009230"/>
    </source>
</evidence>
<dbReference type="PROSITE" id="PS50915">
    <property type="entry name" value="CRYSTALLIN_BETA_GAMMA"/>
    <property type="match status" value="2"/>
</dbReference>
<dbReference type="SUPFAM" id="SSF49695">
    <property type="entry name" value="gamma-Crystallin-like"/>
    <property type="match status" value="2"/>
</dbReference>
<dbReference type="CDD" id="cd20232">
    <property type="entry name" value="PFM_crystallin-like"/>
    <property type="match status" value="1"/>
</dbReference>
<dbReference type="InterPro" id="IPR001064">
    <property type="entry name" value="Beta/gamma_crystallin"/>
</dbReference>
<dbReference type="SMART" id="SM00247">
    <property type="entry name" value="XTALbg"/>
    <property type="match status" value="2"/>
</dbReference>
<gene>
    <name evidence="4" type="ordered locus">Mar181_2271</name>
</gene>
<feature type="domain" description="Beta/gamma crystallin 'Greek key'" evidence="3">
    <location>
        <begin position="141"/>
        <end position="181"/>
    </location>
</feature>
<dbReference type="AlphaFoldDB" id="F6CUY1"/>
<dbReference type="InterPro" id="IPR011024">
    <property type="entry name" value="G_crystallin-like"/>
</dbReference>
<dbReference type="EMBL" id="CP002771">
    <property type="protein sequence ID" value="AEF55307.1"/>
    <property type="molecule type" value="Genomic_DNA"/>
</dbReference>
<feature type="domain" description="Beta/gamma crystallin 'Greek key'" evidence="3">
    <location>
        <begin position="1"/>
        <end position="39"/>
    </location>
</feature>
<name>F6CUY1_MARPP</name>
<proteinExistence type="inferred from homology"/>
<evidence type="ECO:0000313" key="4">
    <source>
        <dbReference type="EMBL" id="AEF55307.1"/>
    </source>
</evidence>
<organism evidence="4 5">
    <name type="scientific">Marinomonas posidonica (strain CECT 7376 / NCIMB 14433 / IVIA-Po-181)</name>
    <dbReference type="NCBI Taxonomy" id="491952"/>
    <lineage>
        <taxon>Bacteria</taxon>
        <taxon>Pseudomonadati</taxon>
        <taxon>Pseudomonadota</taxon>
        <taxon>Gammaproteobacteria</taxon>
        <taxon>Oceanospirillales</taxon>
        <taxon>Oceanospirillaceae</taxon>
        <taxon>Marinomonas</taxon>
    </lineage>
</organism>
<keyword evidence="2" id="KW-0677">Repeat</keyword>
<evidence type="ECO:0000259" key="3">
    <source>
        <dbReference type="PROSITE" id="PS50915"/>
    </source>
</evidence>
<accession>F6CUY1</accession>
<dbReference type="Proteomes" id="UP000009230">
    <property type="component" value="Chromosome"/>
</dbReference>
<dbReference type="HOGENOM" id="CLU_780337_0_0_6"/>
<dbReference type="KEGG" id="mpc:Mar181_2271"/>
<evidence type="ECO:0000256" key="1">
    <source>
        <dbReference type="ARBA" id="ARBA00009646"/>
    </source>
</evidence>
<dbReference type="eggNOG" id="COG4833">
    <property type="taxonomic scope" value="Bacteria"/>
</dbReference>
<dbReference type="Pfam" id="PF00030">
    <property type="entry name" value="Crystall"/>
    <property type="match status" value="1"/>
</dbReference>
<dbReference type="Gene3D" id="2.60.20.10">
    <property type="entry name" value="Crystallins"/>
    <property type="match status" value="2"/>
</dbReference>
<evidence type="ECO:0000256" key="2">
    <source>
        <dbReference type="ARBA" id="ARBA00022737"/>
    </source>
</evidence>
<sequence length="355" mass="39473">MVELYKDANFNGTRRDFEEGEYPSIGDIDNKVSSLKVGAGWYVELYPGTGFRGDKVVLFTGEYGILPSTISNGQISIWNDQISSMKVRKHYPEVYPLVRFYEHANFTGFEQNLAGTEEVTEYPSPFLMNDSLTSLKVPEGCSVVLYKDTDFRGSSLELGAGEHYLGHYGFNDLVSSMKIRRANLELIGIEYTSQEEIYAGRPISISGSCISKSSVDQVYTVELKKTLSSSISRSWSDSTMNGIEVSETASMTVEGVAVSGTISTTISRQLENTFTVGEEEITSETAEYGQSVSITLPPNHRCEASIELTLKKYKVEANYIYRLKGSELKGKQKVTFEVDDYQAGEVKIETRALSE</sequence>
<keyword evidence="5" id="KW-1185">Reference proteome</keyword>
<dbReference type="STRING" id="491952.Mar181_2271"/>
<dbReference type="SUPFAM" id="SSF56973">
    <property type="entry name" value="Aerolisin/ETX pore-forming domain"/>
    <property type="match status" value="1"/>
</dbReference>